<name>A0ABR9VQ92_9SYNC</name>
<comment type="caution">
    <text evidence="10">The sequence shown here is derived from an EMBL/GenBank/DDBJ whole genome shotgun (WGS) entry which is preliminary data.</text>
</comment>
<dbReference type="RefSeq" id="WP_194019339.1">
    <property type="nucleotide sequence ID" value="NZ_JADEVV010000014.1"/>
</dbReference>
<comment type="similarity">
    <text evidence="5 7">Belongs to the glycosyl hydrolase 9 (cellulase E) family.</text>
</comment>
<dbReference type="InterPro" id="IPR033126">
    <property type="entry name" value="Glyco_hydro_9_Asp/Glu_AS"/>
</dbReference>
<feature type="region of interest" description="Disordered" evidence="8">
    <location>
        <begin position="564"/>
        <end position="602"/>
    </location>
</feature>
<dbReference type="InterPro" id="IPR008965">
    <property type="entry name" value="CBM2/CBM3_carb-bd_dom_sf"/>
</dbReference>
<feature type="active site" evidence="6">
    <location>
        <position position="1034"/>
    </location>
</feature>
<sequence>MNSTSTLSPLTVAVGGSLWWNGFTADFTITNTSSTPLTNWTYTFDTVHKISGNPWGATFTSVDLGNGITRYTLTGAGWASSIPPGGSVTIGFNGTQGKAIGNSGSLTSALLFTNAGGNTGGTGGDHHHHDPDPIPDPVVDPDPVTPTDPVVDSNPNPGTGRVFAINPAAADIVGFNPALDRLDFGDVSVHNLIVGKTSTGEVAIINPWAWTPEFQIIRGVSFTDLTAVNFGIVQNEHLRQDIGGVLSWELGLGARNSNTVYVRSHEYGVQERIENFDPATMKLSFLYYGTRERLTVTDTAEGLLIATQPTGQTLLLVGITRGQLIPANLEFHHDQVVEDRLEDAFGVTVAQVTIVSRTGLATPQGPAGQITDGHQSRPGNGLTPIGGGEFSGGAGGHGSGDDHSHHDHDHGGGMDHGSDPGDGMGGGTTNPPATDPDPVTPPPTDPISPGSPFTVTVAGNRWWNGFTAELTITNTSNTRLNSWSFSFDTVHKISGSPWGATVQGTDLGGGITRYVVTGSEWAAAMAPGASVKVGFNGTQGTAIGNDGSLNADLLFLGGGIVGQPSAGSGGNTGATPTNPNPPTDPISPDPNPVDPPAIANGDHNYGEALQKSFLFYEANRSGDLDEATKRIDWRGDSGLRDGRDGIYFGGQSNGNLQAGLSLDLTGGYHDAGDHGKFGLPLASTLTTLAWGGVEFTAGYQTSGQMDDLLATIRWGTDYMLKAHVTNANGETAFFVAQVGNVSADHSLWSAPESQTIARPAMAVTPDKPGSDVAAGSAAALAAASILFREAGDVAYADELLVNAQSLYRFADTYRGKYSDSIPEVRNYYNSWSGYEDELAYGAAWLSRAVNSAGGDGSAYLQKALNIYNSDIGGLSRGWTHNWDDASYGTAVILAQDSGNQAIKQDVTRWLDAWVNGTDGVQITDGGLRFISQWGSLRYAANTAMLAAVYSDGLTDPTGKYAQLAQDTVDYILGSNPRNASYMVGYGNDFPQQPHHRAASGVGWDGFRNGLPNEHVLFGALVGGPTAANDFSYNDSRDDYISNEVAIDYNAGLTGALAWSVEQFGGNPLTAAQLNALPGISVPQGM</sequence>
<dbReference type="InterPro" id="IPR008928">
    <property type="entry name" value="6-hairpin_glycosidase_sf"/>
</dbReference>
<dbReference type="Gene3D" id="1.50.10.10">
    <property type="match status" value="1"/>
</dbReference>
<dbReference type="EC" id="3.2.1.4" evidence="7"/>
<dbReference type="Proteomes" id="UP000658720">
    <property type="component" value="Unassembled WGS sequence"/>
</dbReference>
<evidence type="ECO:0000256" key="4">
    <source>
        <dbReference type="ARBA" id="ARBA00023326"/>
    </source>
</evidence>
<dbReference type="Pfam" id="PF00553">
    <property type="entry name" value="CBM_2"/>
    <property type="match status" value="2"/>
</dbReference>
<comment type="catalytic activity">
    <reaction evidence="7">
        <text>Endohydrolysis of (1-&gt;4)-beta-D-glucosidic linkages in cellulose, lichenin and cereal beta-D-glucans.</text>
        <dbReference type="EC" id="3.2.1.4"/>
    </reaction>
</comment>
<dbReference type="PROSITE" id="PS51173">
    <property type="entry name" value="CBM2"/>
    <property type="match status" value="2"/>
</dbReference>
<dbReference type="Gene3D" id="2.60.40.290">
    <property type="match status" value="2"/>
</dbReference>
<gene>
    <name evidence="10" type="ORF">IQ217_06565</name>
</gene>
<dbReference type="GO" id="GO:0016787">
    <property type="term" value="F:hydrolase activity"/>
    <property type="evidence" value="ECO:0007669"/>
    <property type="project" value="UniProtKB-KW"/>
</dbReference>
<evidence type="ECO:0000256" key="3">
    <source>
        <dbReference type="ARBA" id="ARBA00023295"/>
    </source>
</evidence>
<reference evidence="10 11" key="1">
    <citation type="submission" date="2020-10" db="EMBL/GenBank/DDBJ databases">
        <authorList>
            <person name="Castelo-Branco R."/>
            <person name="Eusebio N."/>
            <person name="Adriana R."/>
            <person name="Vieira A."/>
            <person name="Brugerolle De Fraissinette N."/>
            <person name="Rezende De Castro R."/>
            <person name="Schneider M.P."/>
            <person name="Vasconcelos V."/>
            <person name="Leao P.N."/>
        </authorList>
    </citation>
    <scope>NUCLEOTIDE SEQUENCE [LARGE SCALE GENOMIC DNA]</scope>
    <source>
        <strain evidence="10 11">LEGE 00031</strain>
    </source>
</reference>
<feature type="region of interest" description="Disordered" evidence="8">
    <location>
        <begin position="117"/>
        <end position="157"/>
    </location>
</feature>
<evidence type="ECO:0000256" key="6">
    <source>
        <dbReference type="PROSITE-ProRule" id="PRU10060"/>
    </source>
</evidence>
<keyword evidence="7" id="KW-0136">Cellulose degradation</keyword>
<evidence type="ECO:0000256" key="5">
    <source>
        <dbReference type="PROSITE-ProRule" id="PRU10059"/>
    </source>
</evidence>
<evidence type="ECO:0000256" key="1">
    <source>
        <dbReference type="ARBA" id="ARBA00022801"/>
    </source>
</evidence>
<organism evidence="10 11">
    <name type="scientific">Synechocystis salina LEGE 00031</name>
    <dbReference type="NCBI Taxonomy" id="1828736"/>
    <lineage>
        <taxon>Bacteria</taxon>
        <taxon>Bacillati</taxon>
        <taxon>Cyanobacteriota</taxon>
        <taxon>Cyanophyceae</taxon>
        <taxon>Synechococcales</taxon>
        <taxon>Merismopediaceae</taxon>
        <taxon>Synechocystis</taxon>
    </lineage>
</organism>
<dbReference type="SUPFAM" id="SSF48208">
    <property type="entry name" value="Six-hairpin glycosidases"/>
    <property type="match status" value="1"/>
</dbReference>
<evidence type="ECO:0000259" key="9">
    <source>
        <dbReference type="PROSITE" id="PS51173"/>
    </source>
</evidence>
<feature type="domain" description="CBM2" evidence="9">
    <location>
        <begin position="446"/>
        <end position="589"/>
    </location>
</feature>
<feature type="compositionally biased region" description="Gly residues" evidence="8">
    <location>
        <begin position="384"/>
        <end position="398"/>
    </location>
</feature>
<feature type="active site" evidence="6">
    <location>
        <position position="1043"/>
    </location>
</feature>
<accession>A0ABR9VQ92</accession>
<feature type="active site" evidence="5">
    <location>
        <position position="994"/>
    </location>
</feature>
<feature type="compositionally biased region" description="Pro residues" evidence="8">
    <location>
        <begin position="433"/>
        <end position="446"/>
    </location>
</feature>
<proteinExistence type="inferred from homology"/>
<keyword evidence="4 5" id="KW-0624">Polysaccharide degradation</keyword>
<dbReference type="PROSITE" id="PS00592">
    <property type="entry name" value="GH9_2"/>
    <property type="match status" value="1"/>
</dbReference>
<keyword evidence="11" id="KW-1185">Reference proteome</keyword>
<keyword evidence="3 5" id="KW-0326">Glycosidase</keyword>
<dbReference type="SMART" id="SM00637">
    <property type="entry name" value="CBD_II"/>
    <property type="match status" value="2"/>
</dbReference>
<dbReference type="InterPro" id="IPR018221">
    <property type="entry name" value="Glyco_hydro_9_His_AS"/>
</dbReference>
<dbReference type="PANTHER" id="PTHR22298">
    <property type="entry name" value="ENDO-1,4-BETA-GLUCANASE"/>
    <property type="match status" value="1"/>
</dbReference>
<dbReference type="InterPro" id="IPR001701">
    <property type="entry name" value="Glyco_hydro_9"/>
</dbReference>
<feature type="domain" description="CBM2" evidence="9">
    <location>
        <begin position="3"/>
        <end position="122"/>
    </location>
</feature>
<dbReference type="InterPro" id="IPR012291">
    <property type="entry name" value="CBM2_carb-bd_dom_sf"/>
</dbReference>
<feature type="compositionally biased region" description="Pro residues" evidence="8">
    <location>
        <begin position="134"/>
        <end position="146"/>
    </location>
</feature>
<dbReference type="InterPro" id="IPR012341">
    <property type="entry name" value="6hp_glycosidase-like_sf"/>
</dbReference>
<evidence type="ECO:0000256" key="7">
    <source>
        <dbReference type="RuleBase" id="RU361166"/>
    </source>
</evidence>
<keyword evidence="1 5" id="KW-0378">Hydrolase</keyword>
<evidence type="ECO:0000256" key="2">
    <source>
        <dbReference type="ARBA" id="ARBA00023277"/>
    </source>
</evidence>
<dbReference type="InterPro" id="IPR001919">
    <property type="entry name" value="CBD2"/>
</dbReference>
<evidence type="ECO:0000313" key="10">
    <source>
        <dbReference type="EMBL" id="MBE9253522.1"/>
    </source>
</evidence>
<dbReference type="Pfam" id="PF00759">
    <property type="entry name" value="Glyco_hydro_9"/>
    <property type="match status" value="1"/>
</dbReference>
<dbReference type="PROSITE" id="PS00698">
    <property type="entry name" value="GH9_3"/>
    <property type="match status" value="1"/>
</dbReference>
<evidence type="ECO:0000256" key="8">
    <source>
        <dbReference type="SAM" id="MobiDB-lite"/>
    </source>
</evidence>
<dbReference type="SUPFAM" id="SSF49384">
    <property type="entry name" value="Carbohydrate-binding domain"/>
    <property type="match status" value="2"/>
</dbReference>
<feature type="compositionally biased region" description="Basic and acidic residues" evidence="8">
    <location>
        <begin position="399"/>
        <end position="419"/>
    </location>
</feature>
<dbReference type="EMBL" id="JADEVV010000014">
    <property type="protein sequence ID" value="MBE9253522.1"/>
    <property type="molecule type" value="Genomic_DNA"/>
</dbReference>
<evidence type="ECO:0000313" key="11">
    <source>
        <dbReference type="Proteomes" id="UP000658720"/>
    </source>
</evidence>
<protein>
    <recommendedName>
        <fullName evidence="7">Endoglucanase</fullName>
        <ecNumber evidence="7">3.2.1.4</ecNumber>
    </recommendedName>
</protein>
<feature type="region of interest" description="Disordered" evidence="8">
    <location>
        <begin position="360"/>
        <end position="453"/>
    </location>
</feature>
<keyword evidence="2 5" id="KW-0119">Carbohydrate metabolism</keyword>
<feature type="compositionally biased region" description="Pro residues" evidence="8">
    <location>
        <begin position="578"/>
        <end position="595"/>
    </location>
</feature>